<dbReference type="Proteomes" id="UP000050514">
    <property type="component" value="Unassembled WGS sequence"/>
</dbReference>
<proteinExistence type="predicted"/>
<dbReference type="RefSeq" id="WP_061917274.1">
    <property type="nucleotide sequence ID" value="NZ_DF967971.1"/>
</dbReference>
<name>A0A0P6XNV8_9CHLR</name>
<dbReference type="AlphaFoldDB" id="A0A0P6XNV8"/>
<reference evidence="1 2" key="1">
    <citation type="submission" date="2015-07" db="EMBL/GenBank/DDBJ databases">
        <title>Draft genome of Bellilinea caldifistulae DSM 17877.</title>
        <authorList>
            <person name="Hemp J."/>
            <person name="Ward L.M."/>
            <person name="Pace L.A."/>
            <person name="Fischer W.W."/>
        </authorList>
    </citation>
    <scope>NUCLEOTIDE SEQUENCE [LARGE SCALE GENOMIC DNA]</scope>
    <source>
        <strain evidence="1 2">GOMI-1</strain>
    </source>
</reference>
<protein>
    <submittedName>
        <fullName evidence="1">Uncharacterized protein</fullName>
    </submittedName>
</protein>
<dbReference type="EMBL" id="LGHJ01000019">
    <property type="protein sequence ID" value="KPL73784.1"/>
    <property type="molecule type" value="Genomic_DNA"/>
</dbReference>
<accession>A0A0P6XNV8</accession>
<organism evidence="1 2">
    <name type="scientific">Bellilinea caldifistulae</name>
    <dbReference type="NCBI Taxonomy" id="360411"/>
    <lineage>
        <taxon>Bacteria</taxon>
        <taxon>Bacillati</taxon>
        <taxon>Chloroflexota</taxon>
        <taxon>Anaerolineae</taxon>
        <taxon>Anaerolineales</taxon>
        <taxon>Anaerolineaceae</taxon>
        <taxon>Bellilinea</taxon>
    </lineage>
</organism>
<gene>
    <name evidence="1" type="ORF">AC812_13360</name>
</gene>
<dbReference type="STRING" id="360411.AC812_13360"/>
<sequence>MANQPAVYYTPAELADIARRYLPRRVTSDFNGLRIQAGVTVENPIYELRQVHEPIAEIVTLAFEGVRQMRKAGLDPSVSAAACNLIVDEAVEVLHLWHGRIQELGNQAFAKLQEERTAANPQDESVFQAYALRRWPQFETLLNAGRSLPEILLTVTDRKDCRVLREGYPAWYQAKHGLTGFDAAVADMHKAIDQAEERFMSDREKKIAAKWQEVEVGLQRMQTAFSQALTAITRCRDHEPSRTPIPLWMPSPEGENVVWVE</sequence>
<comment type="caution">
    <text evidence="1">The sequence shown here is derived from an EMBL/GenBank/DDBJ whole genome shotgun (WGS) entry which is preliminary data.</text>
</comment>
<evidence type="ECO:0000313" key="2">
    <source>
        <dbReference type="Proteomes" id="UP000050514"/>
    </source>
</evidence>
<keyword evidence="2" id="KW-1185">Reference proteome</keyword>
<evidence type="ECO:0000313" key="1">
    <source>
        <dbReference type="EMBL" id="KPL73784.1"/>
    </source>
</evidence>